<accession>A0A6C0LYA9</accession>
<feature type="domain" description="L-asparaginase N-terminal" evidence="2">
    <location>
        <begin position="46"/>
        <end position="173"/>
    </location>
</feature>
<dbReference type="Gene3D" id="3.40.50.40">
    <property type="match status" value="1"/>
</dbReference>
<dbReference type="PIRSF" id="PIRSF001220">
    <property type="entry name" value="L-ASNase_gatD"/>
    <property type="match status" value="1"/>
</dbReference>
<evidence type="ECO:0008006" key="5">
    <source>
        <dbReference type="Google" id="ProtNLM"/>
    </source>
</evidence>
<dbReference type="InterPro" id="IPR027474">
    <property type="entry name" value="L-asparaginase_N"/>
</dbReference>
<dbReference type="PIRSF" id="PIRSF500176">
    <property type="entry name" value="L_ASNase"/>
    <property type="match status" value="1"/>
</dbReference>
<dbReference type="InterPro" id="IPR027473">
    <property type="entry name" value="L-asparaginase_C"/>
</dbReference>
<protein>
    <recommendedName>
        <fullName evidence="5">Asparaginase</fullName>
    </recommendedName>
</protein>
<sequence length="323" mass="35544">MNSIRYKENVTLVVLIMLTLISVTVSTYIAINQTETNIKTCCNKNLYIVQTGGTIEENFTEKISSLRNKIADYDMIAYNPPIIASNMTSQDWNQIAEDISSKYDKYDAFIIVSSDDAIPYTSSALSFILENLGKPVIISNGNLSNSMVLASSTKLPEVMVASDNKLLRGCRISDGFVTPNYPVLDSSTALSAPSEPFNTKYFNTKKKISVVKVYPEVDISNIKGIDGIVLEIWGGGSVSQSPKFFKEIKKLTEEGVVIVAVSQGQKAYEIDIRLIEAGVLPGYDMTTPAAYTKLAFLISNVGEKKLIGQLFDVNFRGEMTNDN</sequence>
<dbReference type="PANTHER" id="PTHR11707:SF28">
    <property type="entry name" value="60 KDA LYSOPHOSPHOLIPASE"/>
    <property type="match status" value="1"/>
</dbReference>
<dbReference type="PROSITE" id="PS51732">
    <property type="entry name" value="ASN_GLN_ASE_3"/>
    <property type="match status" value="1"/>
</dbReference>
<dbReference type="InterPro" id="IPR037152">
    <property type="entry name" value="L-asparaginase_N_sf"/>
</dbReference>
<reference evidence="4" key="1">
    <citation type="journal article" date="2020" name="Nature">
        <title>Giant virus diversity and host interactions through global metagenomics.</title>
        <authorList>
            <person name="Schulz F."/>
            <person name="Roux S."/>
            <person name="Paez-Espino D."/>
            <person name="Jungbluth S."/>
            <person name="Walsh D.A."/>
            <person name="Denef V.J."/>
            <person name="McMahon K.D."/>
            <person name="Konstantinidis K.T."/>
            <person name="Eloe-Fadrosh E.A."/>
            <person name="Kyrpides N.C."/>
            <person name="Woyke T."/>
        </authorList>
    </citation>
    <scope>NUCLEOTIDE SEQUENCE</scope>
    <source>
        <strain evidence="4">GVMAG-S-1016713-169</strain>
    </source>
</reference>
<dbReference type="Pfam" id="PF17763">
    <property type="entry name" value="Asparaginase_C"/>
    <property type="match status" value="1"/>
</dbReference>
<keyword evidence="1" id="KW-1133">Transmembrane helix</keyword>
<dbReference type="InterPro" id="IPR006034">
    <property type="entry name" value="Asparaginase/glutaminase-like"/>
</dbReference>
<dbReference type="InterPro" id="IPR036152">
    <property type="entry name" value="Asp/glu_Ase-like_sf"/>
</dbReference>
<dbReference type="InterPro" id="IPR040919">
    <property type="entry name" value="Asparaginase_C"/>
</dbReference>
<evidence type="ECO:0000259" key="3">
    <source>
        <dbReference type="Pfam" id="PF17763"/>
    </source>
</evidence>
<dbReference type="AlphaFoldDB" id="A0A6C0LYA9"/>
<dbReference type="SMART" id="SM00870">
    <property type="entry name" value="Asparaginase"/>
    <property type="match status" value="1"/>
</dbReference>
<dbReference type="GO" id="GO:0004067">
    <property type="term" value="F:asparaginase activity"/>
    <property type="evidence" value="ECO:0007669"/>
    <property type="project" value="TreeGrafter"/>
</dbReference>
<dbReference type="Pfam" id="PF00710">
    <property type="entry name" value="Asparaginase"/>
    <property type="match status" value="1"/>
</dbReference>
<feature type="transmembrane region" description="Helical" evidence="1">
    <location>
        <begin position="12"/>
        <end position="31"/>
    </location>
</feature>
<evidence type="ECO:0000313" key="4">
    <source>
        <dbReference type="EMBL" id="QHU34574.1"/>
    </source>
</evidence>
<evidence type="ECO:0000256" key="1">
    <source>
        <dbReference type="SAM" id="Phobius"/>
    </source>
</evidence>
<keyword evidence="1" id="KW-0812">Transmembrane</keyword>
<dbReference type="PANTHER" id="PTHR11707">
    <property type="entry name" value="L-ASPARAGINASE"/>
    <property type="match status" value="1"/>
</dbReference>
<feature type="domain" description="Asparaginase/glutaminase C-terminal" evidence="3">
    <location>
        <begin position="208"/>
        <end position="311"/>
    </location>
</feature>
<keyword evidence="1" id="KW-0472">Membrane</keyword>
<dbReference type="SUPFAM" id="SSF53774">
    <property type="entry name" value="Glutaminase/Asparaginase"/>
    <property type="match status" value="1"/>
</dbReference>
<organism evidence="4">
    <name type="scientific">viral metagenome</name>
    <dbReference type="NCBI Taxonomy" id="1070528"/>
    <lineage>
        <taxon>unclassified sequences</taxon>
        <taxon>metagenomes</taxon>
        <taxon>organismal metagenomes</taxon>
    </lineage>
</organism>
<dbReference type="Gene3D" id="3.40.50.1170">
    <property type="entry name" value="L-asparaginase, N-terminal domain"/>
    <property type="match status" value="1"/>
</dbReference>
<name>A0A6C0LYA9_9ZZZZ</name>
<dbReference type="EMBL" id="MN740574">
    <property type="protein sequence ID" value="QHU34574.1"/>
    <property type="molecule type" value="Genomic_DNA"/>
</dbReference>
<proteinExistence type="predicted"/>
<evidence type="ECO:0000259" key="2">
    <source>
        <dbReference type="Pfam" id="PF00710"/>
    </source>
</evidence>